<dbReference type="EMBL" id="CAKMRJ010005523">
    <property type="protein sequence ID" value="CAH1445664.1"/>
    <property type="molecule type" value="Genomic_DNA"/>
</dbReference>
<organism evidence="1 2">
    <name type="scientific">Lactuca virosa</name>
    <dbReference type="NCBI Taxonomy" id="75947"/>
    <lineage>
        <taxon>Eukaryota</taxon>
        <taxon>Viridiplantae</taxon>
        <taxon>Streptophyta</taxon>
        <taxon>Embryophyta</taxon>
        <taxon>Tracheophyta</taxon>
        <taxon>Spermatophyta</taxon>
        <taxon>Magnoliopsida</taxon>
        <taxon>eudicotyledons</taxon>
        <taxon>Gunneridae</taxon>
        <taxon>Pentapetalae</taxon>
        <taxon>asterids</taxon>
        <taxon>campanulids</taxon>
        <taxon>Asterales</taxon>
        <taxon>Asteraceae</taxon>
        <taxon>Cichorioideae</taxon>
        <taxon>Cichorieae</taxon>
        <taxon>Lactucinae</taxon>
        <taxon>Lactuca</taxon>
    </lineage>
</organism>
<evidence type="ECO:0008006" key="3">
    <source>
        <dbReference type="Google" id="ProtNLM"/>
    </source>
</evidence>
<name>A0AAU9P6C6_9ASTR</name>
<evidence type="ECO:0000313" key="1">
    <source>
        <dbReference type="EMBL" id="CAH1445664.1"/>
    </source>
</evidence>
<dbReference type="Proteomes" id="UP001157418">
    <property type="component" value="Unassembled WGS sequence"/>
</dbReference>
<protein>
    <recommendedName>
        <fullName evidence="3">Secreted protein</fullName>
    </recommendedName>
</protein>
<gene>
    <name evidence="1" type="ORF">LVIROSA_LOCUS31413</name>
</gene>
<accession>A0AAU9P6C6</accession>
<evidence type="ECO:0000313" key="2">
    <source>
        <dbReference type="Proteomes" id="UP001157418"/>
    </source>
</evidence>
<proteinExistence type="predicted"/>
<reference evidence="1 2" key="1">
    <citation type="submission" date="2022-01" db="EMBL/GenBank/DDBJ databases">
        <authorList>
            <person name="Xiong W."/>
            <person name="Schranz E."/>
        </authorList>
    </citation>
    <scope>NUCLEOTIDE SEQUENCE [LARGE SCALE GENOMIC DNA]</scope>
</reference>
<keyword evidence="2" id="KW-1185">Reference proteome</keyword>
<comment type="caution">
    <text evidence="1">The sequence shown here is derived from an EMBL/GenBank/DDBJ whole genome shotgun (WGS) entry which is preliminary data.</text>
</comment>
<dbReference type="AlphaFoldDB" id="A0AAU9P6C6"/>
<sequence>MNEIFPTSFAFAYFFFLSSSSGSHRLISLPPLRVLQTKRFPSSIMKFFKVTFSCSTSTPQTICDLQ</sequence>